<feature type="compositionally biased region" description="Low complexity" evidence="1">
    <location>
        <begin position="56"/>
        <end position="66"/>
    </location>
</feature>
<dbReference type="Proteomes" id="UP000286415">
    <property type="component" value="Unassembled WGS sequence"/>
</dbReference>
<reference evidence="2 3" key="2">
    <citation type="journal article" date="2021" name="Genomics">
        <title>High-quality reference genome for Clonorchis sinensis.</title>
        <authorList>
            <person name="Young N.D."/>
            <person name="Stroehlein A.J."/>
            <person name="Kinkar L."/>
            <person name="Wang T."/>
            <person name="Sohn W.M."/>
            <person name="Chang B.C.H."/>
            <person name="Kaur P."/>
            <person name="Weisz D."/>
            <person name="Dudchenko O."/>
            <person name="Aiden E.L."/>
            <person name="Korhonen P.K."/>
            <person name="Gasser R.B."/>
        </authorList>
    </citation>
    <scope>NUCLEOTIDE SEQUENCE [LARGE SCALE GENOMIC DNA]</scope>
    <source>
        <strain evidence="2">Cs-k2</strain>
    </source>
</reference>
<feature type="region of interest" description="Disordered" evidence="1">
    <location>
        <begin position="1"/>
        <end position="66"/>
    </location>
</feature>
<name>A0A419Q1Z3_CLOSI</name>
<dbReference type="InParanoid" id="A0A419Q1Z3"/>
<organism evidence="2 3">
    <name type="scientific">Clonorchis sinensis</name>
    <name type="common">Chinese liver fluke</name>
    <dbReference type="NCBI Taxonomy" id="79923"/>
    <lineage>
        <taxon>Eukaryota</taxon>
        <taxon>Metazoa</taxon>
        <taxon>Spiralia</taxon>
        <taxon>Lophotrochozoa</taxon>
        <taxon>Platyhelminthes</taxon>
        <taxon>Trematoda</taxon>
        <taxon>Digenea</taxon>
        <taxon>Opisthorchiida</taxon>
        <taxon>Opisthorchiata</taxon>
        <taxon>Opisthorchiidae</taxon>
        <taxon>Clonorchis</taxon>
    </lineage>
</organism>
<comment type="caution">
    <text evidence="2">The sequence shown here is derived from an EMBL/GenBank/DDBJ whole genome shotgun (WGS) entry which is preliminary data.</text>
</comment>
<evidence type="ECO:0000256" key="1">
    <source>
        <dbReference type="SAM" id="MobiDB-lite"/>
    </source>
</evidence>
<gene>
    <name evidence="2" type="ORF">CSKR_110777</name>
</gene>
<evidence type="ECO:0000313" key="3">
    <source>
        <dbReference type="Proteomes" id="UP000286415"/>
    </source>
</evidence>
<proteinExistence type="predicted"/>
<dbReference type="AlphaFoldDB" id="A0A419Q1Z3"/>
<dbReference type="EMBL" id="NIRI02000076">
    <property type="protein sequence ID" value="KAG5441964.1"/>
    <property type="molecule type" value="Genomic_DNA"/>
</dbReference>
<keyword evidence="3" id="KW-1185">Reference proteome</keyword>
<reference evidence="2 3" key="1">
    <citation type="journal article" date="2018" name="Biotechnol. Adv.">
        <title>Improved genomic resources and new bioinformatic workflow for the carcinogenic parasite Clonorchis sinensis: Biotechnological implications.</title>
        <authorList>
            <person name="Wang D."/>
            <person name="Korhonen P.K."/>
            <person name="Gasser R.B."/>
            <person name="Young N.D."/>
        </authorList>
    </citation>
    <scope>NUCLEOTIDE SEQUENCE [LARGE SCALE GENOMIC DNA]</scope>
    <source>
        <strain evidence="2">Cs-k2</strain>
    </source>
</reference>
<evidence type="ECO:0000313" key="2">
    <source>
        <dbReference type="EMBL" id="KAG5441964.1"/>
    </source>
</evidence>
<protein>
    <submittedName>
        <fullName evidence="2">Uncharacterized protein</fullName>
    </submittedName>
</protein>
<sequence>MQNKYQDTHAGVLKERSLDESTQGCETTVKRIEGSISHTTHKVAETPSTSHDRFRPSTSGSSSRLSPRSFVNLMFYLKPNCTELAKYIHARANLVFLREAHQEPG</sequence>
<accession>A0A419Q1Z3</accession>